<evidence type="ECO:0000313" key="2">
    <source>
        <dbReference type="EMBL" id="MBB4019585.1"/>
    </source>
</evidence>
<feature type="transmembrane region" description="Helical" evidence="1">
    <location>
        <begin position="35"/>
        <end position="54"/>
    </location>
</feature>
<feature type="transmembrane region" description="Helical" evidence="1">
    <location>
        <begin position="12"/>
        <end position="29"/>
    </location>
</feature>
<sequence>MRTNLKATERLALIAGGIAAVATGGVYWFLPDLPWWAYVGVWVVLLGSLHRTLVSMAADERIIDGERAER</sequence>
<accession>A0A840C204</accession>
<dbReference type="EMBL" id="JACIEN010000008">
    <property type="protein sequence ID" value="MBB4019585.1"/>
    <property type="molecule type" value="Genomic_DNA"/>
</dbReference>
<dbReference type="RefSeq" id="WP_183318452.1">
    <property type="nucleotide sequence ID" value="NZ_JACIEN010000008.1"/>
</dbReference>
<comment type="caution">
    <text evidence="2">The sequence shown here is derived from an EMBL/GenBank/DDBJ whole genome shotgun (WGS) entry which is preliminary data.</text>
</comment>
<evidence type="ECO:0000256" key="1">
    <source>
        <dbReference type="SAM" id="Phobius"/>
    </source>
</evidence>
<organism evidence="2 3">
    <name type="scientific">Chelatococcus caeni</name>
    <dbReference type="NCBI Taxonomy" id="1348468"/>
    <lineage>
        <taxon>Bacteria</taxon>
        <taxon>Pseudomonadati</taxon>
        <taxon>Pseudomonadota</taxon>
        <taxon>Alphaproteobacteria</taxon>
        <taxon>Hyphomicrobiales</taxon>
        <taxon>Chelatococcaceae</taxon>
        <taxon>Chelatococcus</taxon>
    </lineage>
</organism>
<keyword evidence="1" id="KW-1133">Transmembrane helix</keyword>
<protein>
    <submittedName>
        <fullName evidence="2">Fatty acid desaturase</fullName>
    </submittedName>
</protein>
<keyword evidence="3" id="KW-1185">Reference proteome</keyword>
<evidence type="ECO:0000313" key="3">
    <source>
        <dbReference type="Proteomes" id="UP000577362"/>
    </source>
</evidence>
<dbReference type="Proteomes" id="UP000577362">
    <property type="component" value="Unassembled WGS sequence"/>
</dbReference>
<gene>
    <name evidence="2" type="ORF">GGR16_004640</name>
</gene>
<proteinExistence type="predicted"/>
<keyword evidence="1" id="KW-0472">Membrane</keyword>
<reference evidence="2 3" key="1">
    <citation type="submission" date="2020-08" db="EMBL/GenBank/DDBJ databases">
        <title>Genomic Encyclopedia of Type Strains, Phase IV (KMG-IV): sequencing the most valuable type-strain genomes for metagenomic binning, comparative biology and taxonomic classification.</title>
        <authorList>
            <person name="Goeker M."/>
        </authorList>
    </citation>
    <scope>NUCLEOTIDE SEQUENCE [LARGE SCALE GENOMIC DNA]</scope>
    <source>
        <strain evidence="2 3">DSM 103737</strain>
    </source>
</reference>
<keyword evidence="1" id="KW-0812">Transmembrane</keyword>
<name>A0A840C204_9HYPH</name>
<dbReference type="AlphaFoldDB" id="A0A840C204"/>